<dbReference type="GO" id="GO:0007020">
    <property type="term" value="P:microtubule nucleation"/>
    <property type="evidence" value="ECO:0007669"/>
    <property type="project" value="InterPro"/>
</dbReference>
<evidence type="ECO:0000256" key="4">
    <source>
        <dbReference type="ARBA" id="ARBA00023212"/>
    </source>
</evidence>
<evidence type="ECO:0000259" key="9">
    <source>
        <dbReference type="Pfam" id="PF17681"/>
    </source>
</evidence>
<dbReference type="GO" id="GO:0005816">
    <property type="term" value="C:spindle pole body"/>
    <property type="evidence" value="ECO:0007669"/>
    <property type="project" value="UniProtKB-ARBA"/>
</dbReference>
<reference evidence="10" key="1">
    <citation type="submission" date="2023-08" db="EMBL/GenBank/DDBJ databases">
        <title>Black Yeasts Isolated from many extreme environments.</title>
        <authorList>
            <person name="Coleine C."/>
            <person name="Stajich J.E."/>
            <person name="Selbmann L."/>
        </authorList>
    </citation>
    <scope>NUCLEOTIDE SEQUENCE</scope>
    <source>
        <strain evidence="10">CCFEE 5810</strain>
    </source>
</reference>
<sequence length="829" mass="91257">MAHAAIVGELATNLVRCLTGVTRDDSTFGGTRDRTIKGLREGGRGRVNPFEIRDRCAGLVEKFGVLNRDDVAEALQSRLDSLPETRWIPDILSLLLQLSDRPLESASLSDLDGLKRVFSPPTELSWEDIVADDPLTDQDVWGEVERGYHSSGDEEALDGSDSEPTTSTQATSFADDDFAALARLHIVKPDATLLGDVRTVRETLSRPRDNTDAPTMSELNLIRETISMLRGLPTYLFSVGSGGVVSISSTLCIATASKPMLYHVRSNFAEIGSQLVFLRHWTQRKRSEAYVQSIQAAVQSTTGTIDLNIGRLEQRFIKPSDSCVVSLIDVRIEVEDFTRAAMHLSSIIVANDRASNGNESASFALLDALYEEACIADMAGDKHLFDAIAGALLAGVRTYLRPVLSWTISGDLPKQDTDAFFVRLDEEDCPLGEIWHKRFALRLETNERACAPEAIQPFIQQLYAAGKEKAFLKLNGFEADESAVDVVSLIARLSMATVTERLTTNSLMPFNELLRELLQDYFADTRSPNTTTLRTVMLEHVDLLRHTRALDDVFLGHDGMSLQAFTGSLFSLLQRGSSNWHDKFFLTRLVQSTLGAAPSVHGHCINVSVLTDDNHPARGPISRQLARIKLAYAVPWTVQNVTRSADLPTYSAAFSLLLQIEYAAYVLSSQTFDLRKLGFGWRSAGPALQETLSLRERLIWFIGIIRSHYGTVVTTHANGLQGALESADGIDSMAEIWATHDKHLRLCLLLASNVAPLMDAVKHILRLSENLEDAWLSLDQSTSLPAVTRMAAEFDKNLAFVAAGLRSVSRAGGETALEALAERLQWNAG</sequence>
<evidence type="ECO:0000256" key="3">
    <source>
        <dbReference type="ARBA" id="ARBA00022701"/>
    </source>
</evidence>
<dbReference type="InterPro" id="IPR059169">
    <property type="entry name" value="GCP5_N_ext"/>
</dbReference>
<dbReference type="CDD" id="cd22572">
    <property type="entry name" value="GCP5_NTD"/>
    <property type="match status" value="1"/>
</dbReference>
<comment type="similarity">
    <text evidence="1 5">Belongs to the TUBGCP family.</text>
</comment>
<dbReference type="InterPro" id="IPR040457">
    <property type="entry name" value="GCP_C"/>
</dbReference>
<dbReference type="PANTHER" id="PTHR19302">
    <property type="entry name" value="GAMMA TUBULIN COMPLEX PROTEIN"/>
    <property type="match status" value="1"/>
</dbReference>
<dbReference type="EMBL" id="JAVRQU010000015">
    <property type="protein sequence ID" value="KAK5694516.1"/>
    <property type="molecule type" value="Genomic_DNA"/>
</dbReference>
<protein>
    <recommendedName>
        <fullName evidence="5">Spindle pole body component</fullName>
    </recommendedName>
</protein>
<dbReference type="Gene3D" id="1.20.120.1900">
    <property type="entry name" value="Gamma-tubulin complex, C-terminal domain"/>
    <property type="match status" value="1"/>
</dbReference>
<dbReference type="GO" id="GO:0000922">
    <property type="term" value="C:spindle pole"/>
    <property type="evidence" value="ECO:0007669"/>
    <property type="project" value="InterPro"/>
</dbReference>
<feature type="domain" description="Gamma tubulin complex component protein N-terminal" evidence="9">
    <location>
        <begin position="222"/>
        <end position="475"/>
    </location>
</feature>
<evidence type="ECO:0000259" key="7">
    <source>
        <dbReference type="Pfam" id="PF04130"/>
    </source>
</evidence>
<evidence type="ECO:0000256" key="5">
    <source>
        <dbReference type="RuleBase" id="RU363050"/>
    </source>
</evidence>
<evidence type="ECO:0000256" key="6">
    <source>
        <dbReference type="SAM" id="MobiDB-lite"/>
    </source>
</evidence>
<dbReference type="GO" id="GO:0051321">
    <property type="term" value="P:meiotic cell cycle"/>
    <property type="evidence" value="ECO:0007669"/>
    <property type="project" value="TreeGrafter"/>
</dbReference>
<evidence type="ECO:0000313" key="11">
    <source>
        <dbReference type="Proteomes" id="UP001310594"/>
    </source>
</evidence>
<name>A0AAN7W559_9PEZI</name>
<keyword evidence="3 5" id="KW-0493">Microtubule</keyword>
<evidence type="ECO:0000256" key="1">
    <source>
        <dbReference type="ARBA" id="ARBA00010337"/>
    </source>
</evidence>
<feature type="domain" description="Gamma tubulin complex component C-terminal" evidence="7">
    <location>
        <begin position="543"/>
        <end position="827"/>
    </location>
</feature>
<dbReference type="InterPro" id="IPR032797">
    <property type="entry name" value="Mod21_N"/>
</dbReference>
<feature type="domain" description="Gamma-Tubulin ring complex non-core subunit mod21 N-terminal" evidence="8">
    <location>
        <begin position="65"/>
        <end position="145"/>
    </location>
</feature>
<evidence type="ECO:0000313" key="10">
    <source>
        <dbReference type="EMBL" id="KAK5694516.1"/>
    </source>
</evidence>
<dbReference type="GO" id="GO:0000278">
    <property type="term" value="P:mitotic cell cycle"/>
    <property type="evidence" value="ECO:0007669"/>
    <property type="project" value="TreeGrafter"/>
</dbReference>
<dbReference type="GO" id="GO:0031122">
    <property type="term" value="P:cytoplasmic microtubule organization"/>
    <property type="evidence" value="ECO:0007669"/>
    <property type="project" value="TreeGrafter"/>
</dbReference>
<dbReference type="AlphaFoldDB" id="A0AAN7W559"/>
<keyword evidence="4 5" id="KW-0206">Cytoskeleton</keyword>
<dbReference type="InterPro" id="IPR042241">
    <property type="entry name" value="GCP_C_sf"/>
</dbReference>
<dbReference type="InterPro" id="IPR007259">
    <property type="entry name" value="GCP"/>
</dbReference>
<evidence type="ECO:0000259" key="8">
    <source>
        <dbReference type="Pfam" id="PF14609"/>
    </source>
</evidence>
<dbReference type="Proteomes" id="UP001310594">
    <property type="component" value="Unassembled WGS sequence"/>
</dbReference>
<dbReference type="InterPro" id="IPR041470">
    <property type="entry name" value="GCP_N"/>
</dbReference>
<dbReference type="GO" id="GO:0051225">
    <property type="term" value="P:spindle assembly"/>
    <property type="evidence" value="ECO:0007669"/>
    <property type="project" value="TreeGrafter"/>
</dbReference>
<dbReference type="GO" id="GO:0005874">
    <property type="term" value="C:microtubule"/>
    <property type="evidence" value="ECO:0007669"/>
    <property type="project" value="UniProtKB-KW"/>
</dbReference>
<dbReference type="GO" id="GO:0051011">
    <property type="term" value="F:microtubule minus-end binding"/>
    <property type="evidence" value="ECO:0007669"/>
    <property type="project" value="TreeGrafter"/>
</dbReference>
<feature type="region of interest" description="Disordered" evidence="6">
    <location>
        <begin position="148"/>
        <end position="169"/>
    </location>
</feature>
<proteinExistence type="inferred from homology"/>
<comment type="subcellular location">
    <subcellularLocation>
        <location evidence="5">Cytoplasm</location>
        <location evidence="5">Cytoskeleton</location>
        <location evidence="5">Microtubule organizing center</location>
    </subcellularLocation>
</comment>
<dbReference type="Pfam" id="PF17681">
    <property type="entry name" value="GCP_N_terminal"/>
    <property type="match status" value="1"/>
</dbReference>
<dbReference type="GO" id="GO:0043015">
    <property type="term" value="F:gamma-tubulin binding"/>
    <property type="evidence" value="ECO:0007669"/>
    <property type="project" value="InterPro"/>
</dbReference>
<organism evidence="10 11">
    <name type="scientific">Elasticomyces elasticus</name>
    <dbReference type="NCBI Taxonomy" id="574655"/>
    <lineage>
        <taxon>Eukaryota</taxon>
        <taxon>Fungi</taxon>
        <taxon>Dikarya</taxon>
        <taxon>Ascomycota</taxon>
        <taxon>Pezizomycotina</taxon>
        <taxon>Dothideomycetes</taxon>
        <taxon>Dothideomycetidae</taxon>
        <taxon>Mycosphaerellales</taxon>
        <taxon>Teratosphaeriaceae</taxon>
        <taxon>Elasticomyces</taxon>
    </lineage>
</organism>
<keyword evidence="2 5" id="KW-0963">Cytoplasm</keyword>
<comment type="caution">
    <text evidence="10">The sequence shown here is derived from an EMBL/GenBank/DDBJ whole genome shotgun (WGS) entry which is preliminary data.</text>
</comment>
<accession>A0AAN7W559</accession>
<dbReference type="Pfam" id="PF14609">
    <property type="entry name" value="GCP5-Mod21_N"/>
    <property type="match status" value="1"/>
</dbReference>
<evidence type="ECO:0000256" key="2">
    <source>
        <dbReference type="ARBA" id="ARBA00022490"/>
    </source>
</evidence>
<dbReference type="GO" id="GO:0000930">
    <property type="term" value="C:gamma-tubulin complex"/>
    <property type="evidence" value="ECO:0007669"/>
    <property type="project" value="TreeGrafter"/>
</dbReference>
<dbReference type="PANTHER" id="PTHR19302:SF33">
    <property type="entry name" value="GAMMA-TUBULIN COMPLEX COMPONENT 5"/>
    <property type="match status" value="1"/>
</dbReference>
<dbReference type="Pfam" id="PF04130">
    <property type="entry name" value="GCP_C_terminal"/>
    <property type="match status" value="1"/>
</dbReference>
<gene>
    <name evidence="10" type="ORF">LTR97_009106</name>
</gene>